<keyword evidence="1" id="KW-0732">Signal</keyword>
<feature type="signal peptide" evidence="1">
    <location>
        <begin position="1"/>
        <end position="26"/>
    </location>
</feature>
<evidence type="ECO:0000313" key="3">
    <source>
        <dbReference type="Proteomes" id="UP001174934"/>
    </source>
</evidence>
<protein>
    <submittedName>
        <fullName evidence="2">Uncharacterized protein</fullName>
    </submittedName>
</protein>
<dbReference type="EMBL" id="JAULSR010000008">
    <property type="protein sequence ID" value="KAK0613093.1"/>
    <property type="molecule type" value="Genomic_DNA"/>
</dbReference>
<gene>
    <name evidence="2" type="ORF">B0T17DRAFT_397809</name>
</gene>
<keyword evidence="3" id="KW-1185">Reference proteome</keyword>
<organism evidence="2 3">
    <name type="scientific">Bombardia bombarda</name>
    <dbReference type="NCBI Taxonomy" id="252184"/>
    <lineage>
        <taxon>Eukaryota</taxon>
        <taxon>Fungi</taxon>
        <taxon>Dikarya</taxon>
        <taxon>Ascomycota</taxon>
        <taxon>Pezizomycotina</taxon>
        <taxon>Sordariomycetes</taxon>
        <taxon>Sordariomycetidae</taxon>
        <taxon>Sordariales</taxon>
        <taxon>Lasiosphaeriaceae</taxon>
        <taxon>Bombardia</taxon>
    </lineage>
</organism>
<comment type="caution">
    <text evidence="2">The sequence shown here is derived from an EMBL/GenBank/DDBJ whole genome shotgun (WGS) entry which is preliminary data.</text>
</comment>
<sequence length="230" mass="25483">MCMHPAAKVWPILLLVCLSKDPGAYPQPVGYPFPPARFACPTTRDQIRALTTRQNDSSHDLTIPNSPIFSLTVMLKLATPPPTSQLTPLRRYPWDAHAESTESLESPVTLTPPASAQRYRVISTIPTFCLDICPSQKIGVFKVYPPPTADTNLGSVATLIYLTAQLNEFPLSETTFVSLSSSNSSTFITCHQLLSLTRVTQTHELLTHTNQRSLHRRLLICFISVGQPRN</sequence>
<feature type="chain" id="PRO_5041225815" evidence="1">
    <location>
        <begin position="27"/>
        <end position="230"/>
    </location>
</feature>
<proteinExistence type="predicted"/>
<dbReference type="AlphaFoldDB" id="A0AA39WBT7"/>
<name>A0AA39WBT7_9PEZI</name>
<reference evidence="2" key="1">
    <citation type="submission" date="2023-06" db="EMBL/GenBank/DDBJ databases">
        <title>Genome-scale phylogeny and comparative genomics of the fungal order Sordariales.</title>
        <authorList>
            <consortium name="Lawrence Berkeley National Laboratory"/>
            <person name="Hensen N."/>
            <person name="Bonometti L."/>
            <person name="Westerberg I."/>
            <person name="Brannstrom I.O."/>
            <person name="Guillou S."/>
            <person name="Cros-Aarteil S."/>
            <person name="Calhoun S."/>
            <person name="Haridas S."/>
            <person name="Kuo A."/>
            <person name="Mondo S."/>
            <person name="Pangilinan J."/>
            <person name="Riley R."/>
            <person name="LaButti K."/>
            <person name="Andreopoulos B."/>
            <person name="Lipzen A."/>
            <person name="Chen C."/>
            <person name="Yanf M."/>
            <person name="Daum C."/>
            <person name="Ng V."/>
            <person name="Clum A."/>
            <person name="Steindorff A."/>
            <person name="Ohm R."/>
            <person name="Martin F."/>
            <person name="Silar P."/>
            <person name="Natvig D."/>
            <person name="Lalanne C."/>
            <person name="Gautier V."/>
            <person name="Ament-velasquez S.L."/>
            <person name="Kruys A."/>
            <person name="Hutchinson M.I."/>
            <person name="Powell A.J."/>
            <person name="Barry K."/>
            <person name="Miller A.N."/>
            <person name="Grigoriev I.V."/>
            <person name="Debuchy R."/>
            <person name="Gladieux P."/>
            <person name="Thoren M.H."/>
            <person name="Johannesson H."/>
        </authorList>
    </citation>
    <scope>NUCLEOTIDE SEQUENCE</scope>
    <source>
        <strain evidence="2">SMH3391-2</strain>
    </source>
</reference>
<evidence type="ECO:0000256" key="1">
    <source>
        <dbReference type="SAM" id="SignalP"/>
    </source>
</evidence>
<dbReference type="Proteomes" id="UP001174934">
    <property type="component" value="Unassembled WGS sequence"/>
</dbReference>
<evidence type="ECO:0000313" key="2">
    <source>
        <dbReference type="EMBL" id="KAK0613093.1"/>
    </source>
</evidence>
<accession>A0AA39WBT7</accession>